<dbReference type="PANTHER" id="PTHR37422:SF13">
    <property type="entry name" value="LIPOPOLYSACCHARIDE BIOSYNTHESIS PROTEIN PA4999-RELATED"/>
    <property type="match status" value="1"/>
</dbReference>
<comment type="caution">
    <text evidence="7">The sequence shown here is derived from an EMBL/GenBank/DDBJ whole genome shotgun (WGS) entry which is preliminary data.</text>
</comment>
<feature type="transmembrane region" description="Helical" evidence="5">
    <location>
        <begin position="255"/>
        <end position="277"/>
    </location>
</feature>
<keyword evidence="8" id="KW-1185">Reference proteome</keyword>
<evidence type="ECO:0000256" key="3">
    <source>
        <dbReference type="ARBA" id="ARBA00022989"/>
    </source>
</evidence>
<feature type="transmembrane region" description="Helical" evidence="5">
    <location>
        <begin position="231"/>
        <end position="248"/>
    </location>
</feature>
<dbReference type="PANTHER" id="PTHR37422">
    <property type="entry name" value="TEICHURONIC ACID BIOSYNTHESIS PROTEIN TUAE"/>
    <property type="match status" value="1"/>
</dbReference>
<evidence type="ECO:0000313" key="7">
    <source>
        <dbReference type="EMBL" id="GAA1687088.1"/>
    </source>
</evidence>
<dbReference type="InterPro" id="IPR007016">
    <property type="entry name" value="O-antigen_ligase-rel_domated"/>
</dbReference>
<feature type="domain" description="O-antigen ligase-related" evidence="6">
    <location>
        <begin position="214"/>
        <end position="349"/>
    </location>
</feature>
<feature type="transmembrane region" description="Helical" evidence="5">
    <location>
        <begin position="394"/>
        <end position="411"/>
    </location>
</feature>
<proteinExistence type="predicted"/>
<dbReference type="EMBL" id="BAAAPL010000001">
    <property type="protein sequence ID" value="GAA1687088.1"/>
    <property type="molecule type" value="Genomic_DNA"/>
</dbReference>
<dbReference type="Proteomes" id="UP001501690">
    <property type="component" value="Unassembled WGS sequence"/>
</dbReference>
<dbReference type="RefSeq" id="WP_344067618.1">
    <property type="nucleotide sequence ID" value="NZ_BAAAPL010000001.1"/>
</dbReference>
<dbReference type="InterPro" id="IPR051533">
    <property type="entry name" value="WaaL-like"/>
</dbReference>
<sequence>MEPKWRLFITRDAAAVVLIVLLWCRAVGQLIVLSLTAEKSFVAIGQDEVTSPAASLTSQGFFLLAIAFAVGVILFNINDITRPGLWRIMLVLAPWLWMVARDAYSGSASADSVLYVAVILALAALRPHPRILGALGFVVVLTAALAILFGFLLPDAGLLREADGAVRERSDKEILPGLGLLQGMFTSENNLGQYLSMGIAAVLMIPKWWQRCAGLAIVGFAIIWSASRSSLVTMVGVLAVGSVVWLIIEFRRRKLASIAARVAIGGSVLVMCALPLMGWSNDAFTARGQIWNGSLEEWSSRAFLFGLGREWYTQIAGTVTSPLNSAAYHGHNQFVQLLVTGGVVLGILAVAWLLVQAYAITEPTNRYLVITAILVVGIALGGLLEVPLGFVDRSAFWTVTVVPLAVFFFARPRDTAIPDTRIAIRR</sequence>
<evidence type="ECO:0000256" key="4">
    <source>
        <dbReference type="ARBA" id="ARBA00023136"/>
    </source>
</evidence>
<feature type="transmembrane region" description="Helical" evidence="5">
    <location>
        <begin position="132"/>
        <end position="154"/>
    </location>
</feature>
<keyword evidence="2 5" id="KW-0812">Transmembrane</keyword>
<protein>
    <recommendedName>
        <fullName evidence="6">O-antigen ligase-related domain-containing protein</fullName>
    </recommendedName>
</protein>
<feature type="transmembrane region" description="Helical" evidence="5">
    <location>
        <begin position="367"/>
        <end position="388"/>
    </location>
</feature>
<comment type="subcellular location">
    <subcellularLocation>
        <location evidence="1">Membrane</location>
        <topology evidence="1">Multi-pass membrane protein</topology>
    </subcellularLocation>
</comment>
<feature type="transmembrane region" description="Helical" evidence="5">
    <location>
        <begin position="334"/>
        <end position="355"/>
    </location>
</feature>
<gene>
    <name evidence="7" type="ORF">GCM10009808_00090</name>
</gene>
<evidence type="ECO:0000259" key="6">
    <source>
        <dbReference type="Pfam" id="PF04932"/>
    </source>
</evidence>
<accession>A0ABN2HFH9</accession>
<keyword evidence="3 5" id="KW-1133">Transmembrane helix</keyword>
<dbReference type="Pfam" id="PF04932">
    <property type="entry name" value="Wzy_C"/>
    <property type="match status" value="1"/>
</dbReference>
<feature type="transmembrane region" description="Helical" evidence="5">
    <location>
        <begin position="84"/>
        <end position="100"/>
    </location>
</feature>
<organism evidence="7 8">
    <name type="scientific">Microbacterium sediminicola</name>
    <dbReference type="NCBI Taxonomy" id="415210"/>
    <lineage>
        <taxon>Bacteria</taxon>
        <taxon>Bacillati</taxon>
        <taxon>Actinomycetota</taxon>
        <taxon>Actinomycetes</taxon>
        <taxon>Micrococcales</taxon>
        <taxon>Microbacteriaceae</taxon>
        <taxon>Microbacterium</taxon>
    </lineage>
</organism>
<evidence type="ECO:0000256" key="2">
    <source>
        <dbReference type="ARBA" id="ARBA00022692"/>
    </source>
</evidence>
<evidence type="ECO:0000256" key="1">
    <source>
        <dbReference type="ARBA" id="ARBA00004141"/>
    </source>
</evidence>
<feature type="transmembrane region" description="Helical" evidence="5">
    <location>
        <begin position="208"/>
        <end position="225"/>
    </location>
</feature>
<name>A0ABN2HFH9_9MICO</name>
<evidence type="ECO:0000313" key="8">
    <source>
        <dbReference type="Proteomes" id="UP001501690"/>
    </source>
</evidence>
<feature type="transmembrane region" description="Helical" evidence="5">
    <location>
        <begin position="60"/>
        <end position="77"/>
    </location>
</feature>
<keyword evidence="4 5" id="KW-0472">Membrane</keyword>
<evidence type="ECO:0000256" key="5">
    <source>
        <dbReference type="SAM" id="Phobius"/>
    </source>
</evidence>
<reference evidence="7 8" key="1">
    <citation type="journal article" date="2019" name="Int. J. Syst. Evol. Microbiol.">
        <title>The Global Catalogue of Microorganisms (GCM) 10K type strain sequencing project: providing services to taxonomists for standard genome sequencing and annotation.</title>
        <authorList>
            <consortium name="The Broad Institute Genomics Platform"/>
            <consortium name="The Broad Institute Genome Sequencing Center for Infectious Disease"/>
            <person name="Wu L."/>
            <person name="Ma J."/>
        </authorList>
    </citation>
    <scope>NUCLEOTIDE SEQUENCE [LARGE SCALE GENOMIC DNA]</scope>
    <source>
        <strain evidence="7 8">JCM 15577</strain>
    </source>
</reference>